<keyword evidence="5 6" id="KW-0012">Acyltransferase</keyword>
<organism evidence="10 11">
    <name type="scientific">Maledivibacter halophilus</name>
    <dbReference type="NCBI Taxonomy" id="36842"/>
    <lineage>
        <taxon>Bacteria</taxon>
        <taxon>Bacillati</taxon>
        <taxon>Bacillota</taxon>
        <taxon>Clostridia</taxon>
        <taxon>Peptostreptococcales</taxon>
        <taxon>Caminicellaceae</taxon>
        <taxon>Maledivibacter</taxon>
    </lineage>
</organism>
<keyword evidence="11" id="KW-1185">Reference proteome</keyword>
<dbReference type="PROSITE" id="PS51826">
    <property type="entry name" value="PSBD"/>
    <property type="match status" value="2"/>
</dbReference>
<accession>A0A1T5KNX5</accession>
<dbReference type="Gene3D" id="2.40.50.100">
    <property type="match status" value="1"/>
</dbReference>
<evidence type="ECO:0000256" key="3">
    <source>
        <dbReference type="ARBA" id="ARBA00022679"/>
    </source>
</evidence>
<feature type="domain" description="Peripheral subunit-binding (PSBD)" evidence="9">
    <location>
        <begin position="123"/>
        <end position="160"/>
    </location>
</feature>
<dbReference type="EMBL" id="FUZT01000004">
    <property type="protein sequence ID" value="SKC65363.1"/>
    <property type="molecule type" value="Genomic_DNA"/>
</dbReference>
<dbReference type="InterPro" id="IPR001078">
    <property type="entry name" value="2-oxoacid_DH_actylTfrase"/>
</dbReference>
<dbReference type="GO" id="GO:0016407">
    <property type="term" value="F:acetyltransferase activity"/>
    <property type="evidence" value="ECO:0007669"/>
    <property type="project" value="TreeGrafter"/>
</dbReference>
<dbReference type="InterPro" id="IPR000089">
    <property type="entry name" value="Biotin_lipoyl"/>
</dbReference>
<feature type="region of interest" description="Disordered" evidence="7">
    <location>
        <begin position="88"/>
        <end position="121"/>
    </location>
</feature>
<evidence type="ECO:0000313" key="11">
    <source>
        <dbReference type="Proteomes" id="UP000190285"/>
    </source>
</evidence>
<evidence type="ECO:0000256" key="7">
    <source>
        <dbReference type="SAM" id="MobiDB-lite"/>
    </source>
</evidence>
<dbReference type="PROSITE" id="PS50968">
    <property type="entry name" value="BIOTINYL_LIPOYL"/>
    <property type="match status" value="1"/>
</dbReference>
<dbReference type="Pfam" id="PF00364">
    <property type="entry name" value="Biotin_lipoyl"/>
    <property type="match status" value="1"/>
</dbReference>
<dbReference type="InterPro" id="IPR050743">
    <property type="entry name" value="2-oxoacid_DH_E2_comp"/>
</dbReference>
<keyword evidence="3 6" id="KW-0808">Transferase</keyword>
<dbReference type="Proteomes" id="UP000190285">
    <property type="component" value="Unassembled WGS sequence"/>
</dbReference>
<keyword evidence="4 6" id="KW-0450">Lipoyl</keyword>
<dbReference type="AlphaFoldDB" id="A0A1T5KNX5"/>
<dbReference type="SUPFAM" id="SSF52777">
    <property type="entry name" value="CoA-dependent acyltransferases"/>
    <property type="match status" value="1"/>
</dbReference>
<feature type="domain" description="Lipoyl-binding" evidence="8">
    <location>
        <begin position="2"/>
        <end position="77"/>
    </location>
</feature>
<evidence type="ECO:0000256" key="5">
    <source>
        <dbReference type="ARBA" id="ARBA00023315"/>
    </source>
</evidence>
<sequence>MAEIVVMPKLGLTMKEGKIVKWCKSEGDKINEGETLLEVATDKLTNDIEAIKGGVVRKLLAQEGDVVPCLEPIAIIGDSDEDISSLLLNSREDSDKEKADKVSNDKEKAKEKDEKSSKSERIKISPVAKKLAKENGVDITKVVGTGPQGRIVKGDIEKYIENKDKVKASPMAEKYAEKLNVKLSDINKDGRIMKSDVLSFDRNLKLIEAASPREERVPMDEMRKVIAQRMSQSWERSPSVTYDIKVDITNLRRLKNELKEIHKVTYTDLLVKILSKALLEFPLLNCSIDDEEIVYRNYTNIGIAVALENGLIVPVVKYANVKGLKEISSEIKELAFKARNNELSTEDLTGGTFTITNLGMYGIASFSPIINQPEVAILGVNTIEETPVLENGNIINKPFMKLSLTADHRAVDGAVAAQFLYKVKQYVEKPEILML</sequence>
<keyword evidence="10" id="KW-0670">Pyruvate</keyword>
<dbReference type="Pfam" id="PF00198">
    <property type="entry name" value="2-oxoacid_dh"/>
    <property type="match status" value="1"/>
</dbReference>
<evidence type="ECO:0000256" key="4">
    <source>
        <dbReference type="ARBA" id="ARBA00022823"/>
    </source>
</evidence>
<dbReference type="FunFam" id="3.30.559.10:FF:000007">
    <property type="entry name" value="Dihydrolipoamide acetyltransferase component of pyruvate dehydrogenase complex"/>
    <property type="match status" value="1"/>
</dbReference>
<dbReference type="OrthoDB" id="9805770at2"/>
<evidence type="ECO:0000259" key="8">
    <source>
        <dbReference type="PROSITE" id="PS50968"/>
    </source>
</evidence>
<name>A0A1T5KNX5_9FIRM</name>
<dbReference type="InterPro" id="IPR004167">
    <property type="entry name" value="PSBD"/>
</dbReference>
<feature type="compositionally biased region" description="Basic and acidic residues" evidence="7">
    <location>
        <begin position="90"/>
        <end position="121"/>
    </location>
</feature>
<dbReference type="InterPro" id="IPR023213">
    <property type="entry name" value="CAT-like_dom_sf"/>
</dbReference>
<dbReference type="InterPro" id="IPR036625">
    <property type="entry name" value="E3-bd_dom_sf"/>
</dbReference>
<dbReference type="SUPFAM" id="SSF51230">
    <property type="entry name" value="Single hybrid motif"/>
    <property type="match status" value="1"/>
</dbReference>
<proteinExistence type="inferred from homology"/>
<gene>
    <name evidence="10" type="ORF">SAMN02194393_02001</name>
</gene>
<dbReference type="EC" id="2.3.1.-" evidence="6"/>
<dbReference type="GO" id="GO:0031405">
    <property type="term" value="F:lipoic acid binding"/>
    <property type="evidence" value="ECO:0007669"/>
    <property type="project" value="TreeGrafter"/>
</dbReference>
<dbReference type="RefSeq" id="WP_079491281.1">
    <property type="nucleotide sequence ID" value="NZ_FUZT01000004.1"/>
</dbReference>
<dbReference type="Gene3D" id="4.10.320.10">
    <property type="entry name" value="E3-binding domain"/>
    <property type="match status" value="2"/>
</dbReference>
<dbReference type="CDD" id="cd06849">
    <property type="entry name" value="lipoyl_domain"/>
    <property type="match status" value="1"/>
</dbReference>
<dbReference type="SUPFAM" id="SSF47005">
    <property type="entry name" value="Peripheral subunit-binding domain of 2-oxo acid dehydrogenase complex"/>
    <property type="match status" value="2"/>
</dbReference>
<dbReference type="STRING" id="36842.SAMN02194393_02001"/>
<reference evidence="10 11" key="1">
    <citation type="submission" date="2017-02" db="EMBL/GenBank/DDBJ databases">
        <authorList>
            <person name="Peterson S.W."/>
        </authorList>
    </citation>
    <scope>NUCLEOTIDE SEQUENCE [LARGE SCALE GENOMIC DNA]</scope>
    <source>
        <strain evidence="10 11">M1</strain>
    </source>
</reference>
<dbReference type="GO" id="GO:0005737">
    <property type="term" value="C:cytoplasm"/>
    <property type="evidence" value="ECO:0007669"/>
    <property type="project" value="TreeGrafter"/>
</dbReference>
<comment type="cofactor">
    <cofactor evidence="1 6">
        <name>(R)-lipoate</name>
        <dbReference type="ChEBI" id="CHEBI:83088"/>
    </cofactor>
</comment>
<dbReference type="PANTHER" id="PTHR43178:SF5">
    <property type="entry name" value="LIPOAMIDE ACYLTRANSFERASE COMPONENT OF BRANCHED-CHAIN ALPHA-KETO ACID DEHYDROGENASE COMPLEX, MITOCHONDRIAL"/>
    <property type="match status" value="1"/>
</dbReference>
<protein>
    <recommendedName>
        <fullName evidence="6">Dihydrolipoamide acetyltransferase component of pyruvate dehydrogenase complex</fullName>
        <ecNumber evidence="6">2.3.1.-</ecNumber>
    </recommendedName>
</protein>
<comment type="similarity">
    <text evidence="2 6">Belongs to the 2-oxoacid dehydrogenase family.</text>
</comment>
<feature type="domain" description="Peripheral subunit-binding (PSBD)" evidence="9">
    <location>
        <begin position="167"/>
        <end position="201"/>
    </location>
</feature>
<dbReference type="Pfam" id="PF02817">
    <property type="entry name" value="E3_binding"/>
    <property type="match status" value="2"/>
</dbReference>
<evidence type="ECO:0000256" key="6">
    <source>
        <dbReference type="RuleBase" id="RU003423"/>
    </source>
</evidence>
<dbReference type="PANTHER" id="PTHR43178">
    <property type="entry name" value="DIHYDROLIPOAMIDE ACETYLTRANSFERASE COMPONENT OF PYRUVATE DEHYDROGENASE COMPLEX"/>
    <property type="match status" value="1"/>
</dbReference>
<evidence type="ECO:0000313" key="10">
    <source>
        <dbReference type="EMBL" id="SKC65363.1"/>
    </source>
</evidence>
<evidence type="ECO:0000256" key="2">
    <source>
        <dbReference type="ARBA" id="ARBA00007317"/>
    </source>
</evidence>
<evidence type="ECO:0000259" key="9">
    <source>
        <dbReference type="PROSITE" id="PS51826"/>
    </source>
</evidence>
<dbReference type="Gene3D" id="3.30.559.10">
    <property type="entry name" value="Chloramphenicol acetyltransferase-like domain"/>
    <property type="match status" value="1"/>
</dbReference>
<evidence type="ECO:0000256" key="1">
    <source>
        <dbReference type="ARBA" id="ARBA00001938"/>
    </source>
</evidence>
<dbReference type="InterPro" id="IPR011053">
    <property type="entry name" value="Single_hybrid_motif"/>
</dbReference>